<evidence type="ECO:0008006" key="3">
    <source>
        <dbReference type="Google" id="ProtNLM"/>
    </source>
</evidence>
<dbReference type="EMBL" id="QYTW02000006">
    <property type="protein sequence ID" value="RST60079.1"/>
    <property type="molecule type" value="Genomic_DNA"/>
</dbReference>
<name>A0A429X9Q1_SIMTE</name>
<evidence type="ECO:0000313" key="1">
    <source>
        <dbReference type="EMBL" id="RST60079.1"/>
    </source>
</evidence>
<gene>
    <name evidence="1" type="ORF">D5F11_008415</name>
</gene>
<evidence type="ECO:0000313" key="2">
    <source>
        <dbReference type="Proteomes" id="UP000287296"/>
    </source>
</evidence>
<dbReference type="RefSeq" id="WP_120117283.1">
    <property type="nucleotide sequence ID" value="NZ_QYTW02000006.1"/>
</dbReference>
<proteinExistence type="predicted"/>
<dbReference type="Proteomes" id="UP000287296">
    <property type="component" value="Unassembled WGS sequence"/>
</dbReference>
<comment type="caution">
    <text evidence="1">The sequence shown here is derived from an EMBL/GenBank/DDBJ whole genome shotgun (WGS) entry which is preliminary data.</text>
</comment>
<organism evidence="1 2">
    <name type="scientific">Siminovitchia terrae</name>
    <name type="common">Bacillus terrae</name>
    <dbReference type="NCBI Taxonomy" id="1914933"/>
    <lineage>
        <taxon>Bacteria</taxon>
        <taxon>Bacillati</taxon>
        <taxon>Bacillota</taxon>
        <taxon>Bacilli</taxon>
        <taxon>Bacillales</taxon>
        <taxon>Bacillaceae</taxon>
        <taxon>Siminovitchia</taxon>
    </lineage>
</organism>
<dbReference type="AlphaFoldDB" id="A0A429X9Q1"/>
<accession>A0A429X9Q1</accession>
<sequence>MERNVVSVEEAKIYEEKVMEWIEDHFVLNEIEIEDYPFFSYGKLVCDKQGESMIVYWCVIYGCVDNRFQNA</sequence>
<protein>
    <recommendedName>
        <fullName evidence="3">Phage protein</fullName>
    </recommendedName>
</protein>
<reference evidence="1 2" key="1">
    <citation type="submission" date="2018-12" db="EMBL/GenBank/DDBJ databases">
        <authorList>
            <person name="Sun L."/>
            <person name="Chen Z."/>
        </authorList>
    </citation>
    <scope>NUCLEOTIDE SEQUENCE [LARGE SCALE GENOMIC DNA]</scope>
    <source>
        <strain evidence="1 2">LMG 29736</strain>
    </source>
</reference>
<dbReference type="OrthoDB" id="2898422at2"/>